<organism evidence="4 5">
    <name type="scientific">Sporofaciens musculi</name>
    <dbReference type="NCBI Taxonomy" id="2681861"/>
    <lineage>
        <taxon>Bacteria</taxon>
        <taxon>Bacillati</taxon>
        <taxon>Bacillota</taxon>
        <taxon>Clostridia</taxon>
        <taxon>Lachnospirales</taxon>
        <taxon>Lachnospiraceae</taxon>
        <taxon>Sporofaciens</taxon>
    </lineage>
</organism>
<dbReference type="Proteomes" id="UP000460412">
    <property type="component" value="Unassembled WGS sequence"/>
</dbReference>
<evidence type="ECO:0000259" key="3">
    <source>
        <dbReference type="Pfam" id="PF02397"/>
    </source>
</evidence>
<protein>
    <submittedName>
        <fullName evidence="4">Sugar transferase</fullName>
    </submittedName>
</protein>
<dbReference type="PANTHER" id="PTHR30576">
    <property type="entry name" value="COLANIC BIOSYNTHESIS UDP-GLUCOSE LIPID CARRIER TRANSFERASE"/>
    <property type="match status" value="1"/>
</dbReference>
<sequence length="211" mass="24243">MKRKIYRDYIKRFIDVGVSLVGLLITSPILVITAIAIKMDSKGDVLFRQRRLGRYGNEFIIYKFRSMCMDAEKKGSGQYSFKGDPRVTRIGKLIRAASIDELPQFINIIKGDMSLIGFRPPLTYHPWPIEQYTEEQMKMFSVRPGVTGWAQVHGRKEVQWADRIEMGIWYAEHVSFLLDLKILILTVIKVLTNANNENTVLTTGNGTIEKK</sequence>
<evidence type="ECO:0000313" key="4">
    <source>
        <dbReference type="EMBL" id="MXP77881.1"/>
    </source>
</evidence>
<keyword evidence="5" id="KW-1185">Reference proteome</keyword>
<dbReference type="RefSeq" id="WP_159753632.1">
    <property type="nucleotide sequence ID" value="NZ_WUQX01000001.1"/>
</dbReference>
<feature type="domain" description="Bacterial sugar transferase" evidence="3">
    <location>
        <begin position="11"/>
        <end position="191"/>
    </location>
</feature>
<evidence type="ECO:0000313" key="5">
    <source>
        <dbReference type="Proteomes" id="UP000460412"/>
    </source>
</evidence>
<keyword evidence="2" id="KW-0472">Membrane</keyword>
<feature type="transmembrane region" description="Helical" evidence="2">
    <location>
        <begin position="12"/>
        <end position="37"/>
    </location>
</feature>
<proteinExistence type="inferred from homology"/>
<name>A0A7X3MK33_9FIRM</name>
<evidence type="ECO:0000256" key="1">
    <source>
        <dbReference type="ARBA" id="ARBA00006464"/>
    </source>
</evidence>
<keyword evidence="2" id="KW-0812">Transmembrane</keyword>
<dbReference type="PANTHER" id="PTHR30576:SF0">
    <property type="entry name" value="UNDECAPRENYL-PHOSPHATE N-ACETYLGALACTOSAMINYL 1-PHOSPHATE TRANSFERASE-RELATED"/>
    <property type="match status" value="1"/>
</dbReference>
<evidence type="ECO:0000256" key="2">
    <source>
        <dbReference type="SAM" id="Phobius"/>
    </source>
</evidence>
<dbReference type="AlphaFoldDB" id="A0A7X3MK33"/>
<dbReference type="InterPro" id="IPR003362">
    <property type="entry name" value="Bact_transf"/>
</dbReference>
<keyword evidence="2" id="KW-1133">Transmembrane helix</keyword>
<dbReference type="EMBL" id="WUQX01000001">
    <property type="protein sequence ID" value="MXP77881.1"/>
    <property type="molecule type" value="Genomic_DNA"/>
</dbReference>
<dbReference type="Pfam" id="PF02397">
    <property type="entry name" value="Bac_transf"/>
    <property type="match status" value="1"/>
</dbReference>
<gene>
    <name evidence="4" type="ORF">GN277_21765</name>
</gene>
<comment type="caution">
    <text evidence="4">The sequence shown here is derived from an EMBL/GenBank/DDBJ whole genome shotgun (WGS) entry which is preliminary data.</text>
</comment>
<keyword evidence="4" id="KW-0808">Transferase</keyword>
<reference evidence="4 5" key="1">
    <citation type="submission" date="2019-12" db="EMBL/GenBank/DDBJ databases">
        <title>Sporaefaciens musculi gen. nov., sp. nov., a novel bacterium isolated from the caecum of an obese mouse.</title>
        <authorList>
            <person name="Rasmussen T.S."/>
            <person name="Streidl T."/>
            <person name="Hitch T.C.A."/>
            <person name="Wortmann E."/>
            <person name="Deptula P."/>
            <person name="Hansen M."/>
            <person name="Nielsen D.S."/>
            <person name="Clavel T."/>
            <person name="Vogensen F.K."/>
        </authorList>
    </citation>
    <scope>NUCLEOTIDE SEQUENCE [LARGE SCALE GENOMIC DNA]</scope>
    <source>
        <strain evidence="4 5">WCA-9-b2</strain>
    </source>
</reference>
<comment type="similarity">
    <text evidence="1">Belongs to the bacterial sugar transferase family.</text>
</comment>
<accession>A0A7X3MK33</accession>
<dbReference type="GO" id="GO:0016780">
    <property type="term" value="F:phosphotransferase activity, for other substituted phosphate groups"/>
    <property type="evidence" value="ECO:0007669"/>
    <property type="project" value="TreeGrafter"/>
</dbReference>